<keyword evidence="1 2" id="KW-0456">Lyase</keyword>
<dbReference type="Gene3D" id="3.10.129.10">
    <property type="entry name" value="Hotdog Thioesterase"/>
    <property type="match status" value="1"/>
</dbReference>
<evidence type="ECO:0000256" key="1">
    <source>
        <dbReference type="ARBA" id="ARBA00023239"/>
    </source>
</evidence>
<dbReference type="GO" id="GO:0016829">
    <property type="term" value="F:lyase activity"/>
    <property type="evidence" value="ECO:0007669"/>
    <property type="project" value="UniProtKB-KW"/>
</dbReference>
<accession>A0A2X2DZK9</accession>
<organism evidence="2 3">
    <name type="scientific">Proteus mirabilis</name>
    <dbReference type="NCBI Taxonomy" id="584"/>
    <lineage>
        <taxon>Bacteria</taxon>
        <taxon>Pseudomonadati</taxon>
        <taxon>Pseudomonadota</taxon>
        <taxon>Gammaproteobacteria</taxon>
        <taxon>Enterobacterales</taxon>
        <taxon>Morganellaceae</taxon>
        <taxon>Proteus</taxon>
    </lineage>
</organism>
<evidence type="ECO:0000313" key="2">
    <source>
        <dbReference type="EMBL" id="SPZ01269.1"/>
    </source>
</evidence>
<protein>
    <submittedName>
        <fullName evidence="2">Fatty acyl chain dehydratase</fullName>
        <ecNumber evidence="2">4.2.1.-</ecNumber>
    </submittedName>
</protein>
<dbReference type="PANTHER" id="PTHR30272">
    <property type="entry name" value="3-HYDROXYACYL-[ACYL-CARRIER-PROTEIN] DEHYDRATASE"/>
    <property type="match status" value="1"/>
</dbReference>
<reference evidence="2 3" key="1">
    <citation type="submission" date="2018-06" db="EMBL/GenBank/DDBJ databases">
        <authorList>
            <consortium name="Pathogen Informatics"/>
            <person name="Doyle S."/>
        </authorList>
    </citation>
    <scope>NUCLEOTIDE SEQUENCE [LARGE SCALE GENOMIC DNA]</scope>
    <source>
        <strain evidence="2 3">NCTC10975</strain>
    </source>
</reference>
<gene>
    <name evidence="2" type="primary">fabZ_2</name>
    <name evidence="2" type="ORF">NCTC10975_03913</name>
</gene>
<dbReference type="EC" id="4.2.1.-" evidence="2"/>
<dbReference type="InterPro" id="IPR029069">
    <property type="entry name" value="HotDog_dom_sf"/>
</dbReference>
<sequence length="159" mass="18219">MSLYNQSLLPPTLFLKLGAWRQPTIMVDRIVDFVPSEKPIIKTIKHVTFNDPYLLGHFPTDPVMPGVMVAEIFGQTSEYLSFIDDFCSIYKIEHNIELNTFKEIAKALNEPRSERILIQHRRKVSGVLASQNLRYKNAAYPGDTIEITSILLFSDKSNF</sequence>
<proteinExistence type="predicted"/>
<dbReference type="SUPFAM" id="SSF54637">
    <property type="entry name" value="Thioesterase/thiol ester dehydrase-isomerase"/>
    <property type="match status" value="1"/>
</dbReference>
<name>A0A2X2DZK9_PROMI</name>
<dbReference type="EMBL" id="UAUE01000027">
    <property type="protein sequence ID" value="SPZ01269.1"/>
    <property type="molecule type" value="Genomic_DNA"/>
</dbReference>
<dbReference type="Pfam" id="PF07977">
    <property type="entry name" value="FabA"/>
    <property type="match status" value="1"/>
</dbReference>
<dbReference type="Proteomes" id="UP000251485">
    <property type="component" value="Unassembled WGS sequence"/>
</dbReference>
<dbReference type="InterPro" id="IPR013114">
    <property type="entry name" value="FabA_FabZ"/>
</dbReference>
<evidence type="ECO:0000313" key="3">
    <source>
        <dbReference type="Proteomes" id="UP000251485"/>
    </source>
</evidence>
<dbReference type="PANTHER" id="PTHR30272:SF1">
    <property type="entry name" value="3-HYDROXYACYL-[ACYL-CARRIER-PROTEIN] DEHYDRATASE"/>
    <property type="match status" value="1"/>
</dbReference>
<dbReference type="AlphaFoldDB" id="A0A2X2DZK9"/>